<dbReference type="PROSITE" id="PS51841">
    <property type="entry name" value="LTD"/>
    <property type="match status" value="1"/>
</dbReference>
<keyword evidence="1" id="KW-0540">Nuclease</keyword>
<keyword evidence="4" id="KW-0732">Signal</keyword>
<evidence type="ECO:0000259" key="5">
    <source>
        <dbReference type="PROSITE" id="PS50830"/>
    </source>
</evidence>
<evidence type="ECO:0000313" key="8">
    <source>
        <dbReference type="Proteomes" id="UP000249260"/>
    </source>
</evidence>
<dbReference type="Gene3D" id="2.60.40.1260">
    <property type="entry name" value="Lamin Tail domain"/>
    <property type="match status" value="1"/>
</dbReference>
<dbReference type="OrthoDB" id="366502at2"/>
<evidence type="ECO:0000256" key="4">
    <source>
        <dbReference type="SAM" id="SignalP"/>
    </source>
</evidence>
<dbReference type="PROSITE" id="PS50830">
    <property type="entry name" value="TNASE_3"/>
    <property type="match status" value="1"/>
</dbReference>
<dbReference type="Pfam" id="PF00565">
    <property type="entry name" value="SNase"/>
    <property type="match status" value="1"/>
</dbReference>
<dbReference type="Pfam" id="PF00932">
    <property type="entry name" value="LTD"/>
    <property type="match status" value="1"/>
</dbReference>
<dbReference type="SUPFAM" id="SSF50199">
    <property type="entry name" value="Staphylococcal nuclease"/>
    <property type="match status" value="1"/>
</dbReference>
<dbReference type="InterPro" id="IPR012854">
    <property type="entry name" value="Cu_amine_oxidase-like_N"/>
</dbReference>
<evidence type="ECO:0008006" key="9">
    <source>
        <dbReference type="Google" id="ProtNLM"/>
    </source>
</evidence>
<feature type="chain" id="PRO_5016235156" description="Endonuclease" evidence="4">
    <location>
        <begin position="25"/>
        <end position="398"/>
    </location>
</feature>
<evidence type="ECO:0000256" key="3">
    <source>
        <dbReference type="ARBA" id="ARBA00022801"/>
    </source>
</evidence>
<dbReference type="GO" id="GO:0016787">
    <property type="term" value="F:hydrolase activity"/>
    <property type="evidence" value="ECO:0007669"/>
    <property type="project" value="UniProtKB-KW"/>
</dbReference>
<comment type="caution">
    <text evidence="7">The sequence shown here is derived from an EMBL/GenBank/DDBJ whole genome shotgun (WGS) entry which is preliminary data.</text>
</comment>
<accession>A0A328U8W3</accession>
<dbReference type="EMBL" id="QLUW01000002">
    <property type="protein sequence ID" value="RAP76604.1"/>
    <property type="molecule type" value="Genomic_DNA"/>
</dbReference>
<organism evidence="7 8">
    <name type="scientific">Paenibacillus montanisoli</name>
    <dbReference type="NCBI Taxonomy" id="2081970"/>
    <lineage>
        <taxon>Bacteria</taxon>
        <taxon>Bacillati</taxon>
        <taxon>Bacillota</taxon>
        <taxon>Bacilli</taxon>
        <taxon>Bacillales</taxon>
        <taxon>Paenibacillaceae</taxon>
        <taxon>Paenibacillus</taxon>
    </lineage>
</organism>
<dbReference type="InterPro" id="IPR016071">
    <property type="entry name" value="Staphylococal_nuclease_OB-fold"/>
</dbReference>
<reference evidence="7 8" key="1">
    <citation type="submission" date="2018-06" db="EMBL/GenBank/DDBJ databases">
        <title>Paenibacillus montanisoli sp. nov., isolated from mountain area soil.</title>
        <authorList>
            <person name="Wu M."/>
        </authorList>
    </citation>
    <scope>NUCLEOTIDE SEQUENCE [LARGE SCALE GENOMIC DNA]</scope>
    <source>
        <strain evidence="7 8">RA17</strain>
    </source>
</reference>
<evidence type="ECO:0000259" key="6">
    <source>
        <dbReference type="PROSITE" id="PS51841"/>
    </source>
</evidence>
<dbReference type="PANTHER" id="PTHR12302">
    <property type="entry name" value="EBNA2 BINDING PROTEIN P100"/>
    <property type="match status" value="1"/>
</dbReference>
<dbReference type="GO" id="GO:0004519">
    <property type="term" value="F:endonuclease activity"/>
    <property type="evidence" value="ECO:0007669"/>
    <property type="project" value="UniProtKB-KW"/>
</dbReference>
<dbReference type="InterPro" id="IPR036415">
    <property type="entry name" value="Lamin_tail_dom_sf"/>
</dbReference>
<gene>
    <name evidence="7" type="ORF">DL346_14670</name>
</gene>
<keyword evidence="3" id="KW-0378">Hydrolase</keyword>
<dbReference type="Pfam" id="PF07833">
    <property type="entry name" value="Cu_amine_oxidN1"/>
    <property type="match status" value="1"/>
</dbReference>
<dbReference type="SUPFAM" id="SSF55383">
    <property type="entry name" value="Copper amine oxidase, domain N"/>
    <property type="match status" value="1"/>
</dbReference>
<protein>
    <recommendedName>
        <fullName evidence="9">Endonuclease</fullName>
    </recommendedName>
</protein>
<keyword evidence="8" id="KW-1185">Reference proteome</keyword>
<evidence type="ECO:0000313" key="7">
    <source>
        <dbReference type="EMBL" id="RAP76604.1"/>
    </source>
</evidence>
<dbReference type="RefSeq" id="WP_112882821.1">
    <property type="nucleotide sequence ID" value="NZ_QLUW01000002.1"/>
</dbReference>
<dbReference type="Proteomes" id="UP000249260">
    <property type="component" value="Unassembled WGS sequence"/>
</dbReference>
<evidence type="ECO:0000256" key="1">
    <source>
        <dbReference type="ARBA" id="ARBA00022722"/>
    </source>
</evidence>
<keyword evidence="2" id="KW-0255">Endonuclease</keyword>
<dbReference type="AlphaFoldDB" id="A0A328U8W3"/>
<dbReference type="InterPro" id="IPR035437">
    <property type="entry name" value="SNase_OB-fold_sf"/>
</dbReference>
<sequence length="398" mass="43278">MKRISVFLVLVFMLSFFLSFSASAAIQSEISVFIDGNKIAFEAPPTMENGTTLVPMRKIFEEQGATMKYEATTKTVTAVKDTITIKYQIGAKTATKNGKSISLAVPGMIIKSSTFVPLRFVSEALGSSVGWEGSSKTITISSANKISAEVFEVIDGDTVKLKYKGLNGDETTESFRLIGVDTPETDQTIGEEPYGTEATNFTKAKLQVGTKVLVEFDVDERDQYGRVLGYVYLMDGTFFNARLVSEGYAKFVTFPPNVRWVELFKHLQTIARNDERGLWSLTGDTGGDSVPGSTPPNSEGNVIISDVNAVNETITVKNNGTSDINLKGWKVVSVTGNQTYVFSDYTLKAGLTVTLVSGADAKSETGKIVWTTKNIWNNREADPAQLFDATGALVSEVK</sequence>
<proteinExistence type="predicted"/>
<dbReference type="SMART" id="SM00318">
    <property type="entry name" value="SNc"/>
    <property type="match status" value="1"/>
</dbReference>
<evidence type="ECO:0000256" key="2">
    <source>
        <dbReference type="ARBA" id="ARBA00022759"/>
    </source>
</evidence>
<dbReference type="PANTHER" id="PTHR12302:SF3">
    <property type="entry name" value="SERINE_THREONINE-PROTEIN KINASE 31"/>
    <property type="match status" value="1"/>
</dbReference>
<dbReference type="SUPFAM" id="SSF74853">
    <property type="entry name" value="Lamin A/C globular tail domain"/>
    <property type="match status" value="1"/>
</dbReference>
<feature type="domain" description="TNase-like" evidence="5">
    <location>
        <begin position="144"/>
        <end position="281"/>
    </location>
</feature>
<feature type="domain" description="LTD" evidence="6">
    <location>
        <begin position="290"/>
        <end position="398"/>
    </location>
</feature>
<dbReference type="Gene3D" id="2.40.50.90">
    <property type="match status" value="1"/>
</dbReference>
<dbReference type="InterPro" id="IPR036582">
    <property type="entry name" value="Mao_N_sf"/>
</dbReference>
<dbReference type="Gene3D" id="3.30.457.10">
    <property type="entry name" value="Copper amine oxidase-like, N-terminal domain"/>
    <property type="match status" value="1"/>
</dbReference>
<name>A0A328U8W3_9BACL</name>
<dbReference type="InterPro" id="IPR001322">
    <property type="entry name" value="Lamin_tail_dom"/>
</dbReference>
<feature type="signal peptide" evidence="4">
    <location>
        <begin position="1"/>
        <end position="24"/>
    </location>
</feature>